<organism evidence="3 4">
    <name type="scientific">Haloferula sargassicola</name>
    <dbReference type="NCBI Taxonomy" id="490096"/>
    <lineage>
        <taxon>Bacteria</taxon>
        <taxon>Pseudomonadati</taxon>
        <taxon>Verrucomicrobiota</taxon>
        <taxon>Verrucomicrobiia</taxon>
        <taxon>Verrucomicrobiales</taxon>
        <taxon>Verrucomicrobiaceae</taxon>
        <taxon>Haloferula</taxon>
    </lineage>
</organism>
<keyword evidence="4" id="KW-1185">Reference proteome</keyword>
<accession>A0ABP9UTT3</accession>
<dbReference type="Proteomes" id="UP001476282">
    <property type="component" value="Unassembled WGS sequence"/>
</dbReference>
<dbReference type="EMBL" id="BAABRI010000035">
    <property type="protein sequence ID" value="GAA5484779.1"/>
    <property type="molecule type" value="Genomic_DNA"/>
</dbReference>
<name>A0ABP9UTT3_9BACT</name>
<sequence>MNPTPLPFPNRSLGRLLPACAALLLAPAFPAHGAVTLSDAGATAPSAGSDGIAQTNSAGATLGYMDYSNNGGGVGQSFTLSAGSDYQLNSISLQVGGDRGGDVWNGTWNLQIVRYSNDTSGGFGARNVDGSEGGTLDPQYVDPVNAFREQQFAGIPAIAAPAVGNWVTITFSGTDMMTLEGGYTYAFALAGTQGWQQFLVSDSDSYTGGERFASWGGSDQADDWVRDQANQDRAFVLNLTAVPEPSALVLGGLGVLGLARRRRG</sequence>
<comment type="caution">
    <text evidence="3">The sequence shown here is derived from an EMBL/GenBank/DDBJ whole genome shotgun (WGS) entry which is preliminary data.</text>
</comment>
<proteinExistence type="predicted"/>
<dbReference type="Pfam" id="PF07589">
    <property type="entry name" value="PEP-CTERM"/>
    <property type="match status" value="1"/>
</dbReference>
<feature type="domain" description="Ice-binding protein C-terminal" evidence="2">
    <location>
        <begin position="241"/>
        <end position="263"/>
    </location>
</feature>
<reference evidence="3 4" key="1">
    <citation type="submission" date="2024-02" db="EMBL/GenBank/DDBJ databases">
        <title>Haloferula sargassicola NBRC 104335.</title>
        <authorList>
            <person name="Ichikawa N."/>
            <person name="Katano-Makiyama Y."/>
            <person name="Hidaka K."/>
        </authorList>
    </citation>
    <scope>NUCLEOTIDE SEQUENCE [LARGE SCALE GENOMIC DNA]</scope>
    <source>
        <strain evidence="3 4">NBRC 104335</strain>
    </source>
</reference>
<dbReference type="RefSeq" id="WP_353568888.1">
    <property type="nucleotide sequence ID" value="NZ_BAABRI010000035.1"/>
</dbReference>
<keyword evidence="1" id="KW-0732">Signal</keyword>
<gene>
    <name evidence="3" type="ORF">Hsar01_04025</name>
</gene>
<feature type="chain" id="PRO_5046657891" description="Ice-binding protein C-terminal domain-containing protein" evidence="1">
    <location>
        <begin position="34"/>
        <end position="264"/>
    </location>
</feature>
<evidence type="ECO:0000256" key="1">
    <source>
        <dbReference type="SAM" id="SignalP"/>
    </source>
</evidence>
<dbReference type="InterPro" id="IPR013424">
    <property type="entry name" value="Ice-binding_C"/>
</dbReference>
<feature type="signal peptide" evidence="1">
    <location>
        <begin position="1"/>
        <end position="33"/>
    </location>
</feature>
<protein>
    <recommendedName>
        <fullName evidence="2">Ice-binding protein C-terminal domain-containing protein</fullName>
    </recommendedName>
</protein>
<evidence type="ECO:0000313" key="3">
    <source>
        <dbReference type="EMBL" id="GAA5484779.1"/>
    </source>
</evidence>
<evidence type="ECO:0000259" key="2">
    <source>
        <dbReference type="Pfam" id="PF07589"/>
    </source>
</evidence>
<evidence type="ECO:0000313" key="4">
    <source>
        <dbReference type="Proteomes" id="UP001476282"/>
    </source>
</evidence>